<feature type="transmembrane region" description="Helical" evidence="8">
    <location>
        <begin position="228"/>
        <end position="250"/>
    </location>
</feature>
<accession>A0A1S9ZLT5</accession>
<dbReference type="InterPro" id="IPR018093">
    <property type="entry name" value="BCCT_CS"/>
</dbReference>
<keyword evidence="4" id="KW-1003">Cell membrane</keyword>
<proteinExistence type="inferred from homology"/>
<feature type="transmembrane region" description="Helical" evidence="8">
    <location>
        <begin position="403"/>
        <end position="422"/>
    </location>
</feature>
<feature type="transmembrane region" description="Helical" evidence="8">
    <location>
        <begin position="140"/>
        <end position="163"/>
    </location>
</feature>
<dbReference type="RefSeq" id="WP_078255645.1">
    <property type="nucleotide sequence ID" value="NZ_MUXT01000004.1"/>
</dbReference>
<comment type="caution">
    <text evidence="9">The sequence shown here is derived from an EMBL/GenBank/DDBJ whole genome shotgun (WGS) entry which is preliminary data.</text>
</comment>
<feature type="transmembrane region" description="Helical" evidence="8">
    <location>
        <begin position="262"/>
        <end position="287"/>
    </location>
</feature>
<feature type="transmembrane region" description="Helical" evidence="8">
    <location>
        <begin position="51"/>
        <end position="70"/>
    </location>
</feature>
<feature type="transmembrane region" description="Helical" evidence="8">
    <location>
        <begin position="90"/>
        <end position="112"/>
    </location>
</feature>
<protein>
    <submittedName>
        <fullName evidence="9">High-affinity choline transporter BetT</fullName>
    </submittedName>
</protein>
<gene>
    <name evidence="9" type="ORF">B0180_03300</name>
</gene>
<dbReference type="GO" id="GO:0022857">
    <property type="term" value="F:transmembrane transporter activity"/>
    <property type="evidence" value="ECO:0007669"/>
    <property type="project" value="InterPro"/>
</dbReference>
<dbReference type="InterPro" id="IPR000060">
    <property type="entry name" value="BCCT_transptr"/>
</dbReference>
<keyword evidence="3" id="KW-0813">Transport</keyword>
<evidence type="ECO:0000256" key="7">
    <source>
        <dbReference type="ARBA" id="ARBA00023136"/>
    </source>
</evidence>
<dbReference type="NCBIfam" id="NF007399">
    <property type="entry name" value="PRK09928.1"/>
    <property type="match status" value="1"/>
</dbReference>
<evidence type="ECO:0000313" key="10">
    <source>
        <dbReference type="Proteomes" id="UP000190322"/>
    </source>
</evidence>
<keyword evidence="6 8" id="KW-1133">Transmembrane helix</keyword>
<dbReference type="Pfam" id="PF02028">
    <property type="entry name" value="BCCT"/>
    <property type="match status" value="1"/>
</dbReference>
<feature type="transmembrane region" description="Helical" evidence="8">
    <location>
        <begin position="448"/>
        <end position="467"/>
    </location>
</feature>
<evidence type="ECO:0000256" key="1">
    <source>
        <dbReference type="ARBA" id="ARBA00004651"/>
    </source>
</evidence>
<reference evidence="9 10" key="1">
    <citation type="submission" date="2017-02" db="EMBL/GenBank/DDBJ databases">
        <title>Draft genome sequence of Moraxella canis CCUG 8415A type strain.</title>
        <authorList>
            <person name="Engstrom-Jakobsson H."/>
            <person name="Salva-Serra F."/>
            <person name="Thorell K."/>
            <person name="Gonzales-Siles L."/>
            <person name="Karlsson R."/>
            <person name="Boulund F."/>
            <person name="Engstrand L."/>
            <person name="Moore E."/>
        </authorList>
    </citation>
    <scope>NUCLEOTIDE SEQUENCE [LARGE SCALE GENOMIC DNA]</scope>
    <source>
        <strain evidence="9 10">CCUG 8415A</strain>
    </source>
</reference>
<dbReference type="GO" id="GO:0005886">
    <property type="term" value="C:plasma membrane"/>
    <property type="evidence" value="ECO:0007669"/>
    <property type="project" value="UniProtKB-SubCell"/>
</dbReference>
<dbReference type="NCBIfam" id="TIGR00842">
    <property type="entry name" value="bcct"/>
    <property type="match status" value="1"/>
</dbReference>
<sequence>MDVQAQGSRLNRTVFFLSAAIIIFFSIYTMLFNDSASAILDSVLAWVSTTFGWYYFFAASAYIMFVLILACSRYGSIKLGPKHSQPEYSLLTWSSMLFAAGIGIDIMFFAVAEPIMQYMNPPVGDGQTVEAARQALTWTIFHYGLTGWCMYALVGIALGYFAYRYNLPLTIRSALYPMIGKKINGPAGDAVDVAAILGTIFGIATTCGIGVVQLNYGLHVIFDLPENLLWQVILISLAVAITIVSATTGASKGIKILSELNIYFALGLILFILFLGNTEFLLNAIVLNIGDYISRFPALTLDTFAYGQDPDQKQWIQDWTLFFWAWWIAWSPFVGLFLAKISKGRTIRQFVIGTLSIPFMFTLAWLSVMGNGALNEVFMGNIAFAEKIIARPEIGFYELLSHYPWFSVTAILAFVSGLLFYVTSADSGAIVLSNFSFKGENNDETPPLWIRLFWAIAIGMLTAAMLMTDGISALQKATIIMGLPFSFVMFFVMTGLFKSLRLEDFRAESNKPNAAPIAGNVDIENWRERLTRVTAYADADQARQMLDQSCLPAMQALVSEFANIGLKASVIQTPSEDDAKLYQATFTISFEDEYDFSYGIYPVKYPVPNRPTVDDDQEFYYRLETHLLEGLQGNDLSGYSKEQVINDILDRYERHRAFLHLNRETPGNRPVFE</sequence>
<feature type="transmembrane region" description="Helical" evidence="8">
    <location>
        <begin position="12"/>
        <end position="31"/>
    </location>
</feature>
<evidence type="ECO:0000256" key="6">
    <source>
        <dbReference type="ARBA" id="ARBA00022989"/>
    </source>
</evidence>
<dbReference type="AlphaFoldDB" id="A0A1S9ZLT5"/>
<comment type="similarity">
    <text evidence="2">Belongs to the BCCT transporter (TC 2.A.15) family.</text>
</comment>
<feature type="transmembrane region" description="Helical" evidence="8">
    <location>
        <begin position="350"/>
        <end position="368"/>
    </location>
</feature>
<feature type="transmembrane region" description="Helical" evidence="8">
    <location>
        <begin position="191"/>
        <end position="216"/>
    </location>
</feature>
<evidence type="ECO:0000313" key="9">
    <source>
        <dbReference type="EMBL" id="OOR84592.1"/>
    </source>
</evidence>
<dbReference type="PANTHER" id="PTHR30047">
    <property type="entry name" value="HIGH-AFFINITY CHOLINE TRANSPORT PROTEIN-RELATED"/>
    <property type="match status" value="1"/>
</dbReference>
<evidence type="ECO:0000256" key="2">
    <source>
        <dbReference type="ARBA" id="ARBA00005658"/>
    </source>
</evidence>
<dbReference type="EMBL" id="MUXT01000004">
    <property type="protein sequence ID" value="OOR84592.1"/>
    <property type="molecule type" value="Genomic_DNA"/>
</dbReference>
<dbReference type="PANTHER" id="PTHR30047:SF7">
    <property type="entry name" value="HIGH-AFFINITY CHOLINE TRANSPORT PROTEIN"/>
    <property type="match status" value="1"/>
</dbReference>
<feature type="transmembrane region" description="Helical" evidence="8">
    <location>
        <begin position="479"/>
        <end position="497"/>
    </location>
</feature>
<evidence type="ECO:0000256" key="5">
    <source>
        <dbReference type="ARBA" id="ARBA00022692"/>
    </source>
</evidence>
<evidence type="ECO:0000256" key="4">
    <source>
        <dbReference type="ARBA" id="ARBA00022475"/>
    </source>
</evidence>
<organism evidence="9 10">
    <name type="scientific">Moraxella canis</name>
    <dbReference type="NCBI Taxonomy" id="90239"/>
    <lineage>
        <taxon>Bacteria</taxon>
        <taxon>Pseudomonadati</taxon>
        <taxon>Pseudomonadota</taxon>
        <taxon>Gammaproteobacteria</taxon>
        <taxon>Moraxellales</taxon>
        <taxon>Moraxellaceae</taxon>
        <taxon>Moraxella</taxon>
    </lineage>
</organism>
<keyword evidence="7 8" id="KW-0472">Membrane</keyword>
<feature type="transmembrane region" description="Helical" evidence="8">
    <location>
        <begin position="319"/>
        <end position="338"/>
    </location>
</feature>
<dbReference type="Proteomes" id="UP000190322">
    <property type="component" value="Unassembled WGS sequence"/>
</dbReference>
<name>A0A1S9ZLT5_9GAMM</name>
<comment type="subcellular location">
    <subcellularLocation>
        <location evidence="1">Cell membrane</location>
        <topology evidence="1">Multi-pass membrane protein</topology>
    </subcellularLocation>
</comment>
<dbReference type="PROSITE" id="PS01303">
    <property type="entry name" value="BCCT"/>
    <property type="match status" value="1"/>
</dbReference>
<evidence type="ECO:0000256" key="8">
    <source>
        <dbReference type="SAM" id="Phobius"/>
    </source>
</evidence>
<keyword evidence="5 8" id="KW-0812">Transmembrane</keyword>
<evidence type="ECO:0000256" key="3">
    <source>
        <dbReference type="ARBA" id="ARBA00022448"/>
    </source>
</evidence>